<proteinExistence type="predicted"/>
<sequence>MHQRASRARRTVLPVAVPVGLVLSLALTWGSTHAAFSASTGNAGNSWQTGSVVLGDSDSGAALFTTASDGALKPGSSRSRCIRIDYTGDLPADIRMHAATPPTGATSLDPYLVMSVERGADVAANTAVAADCTGFTPTSTPTFLYNTAQANGPADQTRTLTHLKATHRDFGSGLLVSAGTTQNTHLTLRITYAVKDDNGAQNTQSSATFTWEAQNTP</sequence>
<dbReference type="RefSeq" id="WP_170856701.1">
    <property type="nucleotide sequence ID" value="NZ_FNOT01000004.1"/>
</dbReference>
<reference evidence="3" key="1">
    <citation type="submission" date="2016-10" db="EMBL/GenBank/DDBJ databases">
        <authorList>
            <person name="Varghese N."/>
            <person name="Submissions S."/>
        </authorList>
    </citation>
    <scope>NUCLEOTIDE SEQUENCE [LARGE SCALE GENOMIC DNA]</scope>
    <source>
        <strain evidence="3">DSM 45422</strain>
    </source>
</reference>
<keyword evidence="1" id="KW-0732">Signal</keyword>
<protein>
    <recommendedName>
        <fullName evidence="4">SipW-cognate class signal peptide</fullName>
    </recommendedName>
</protein>
<dbReference type="STRING" id="1137993.SAMN05660209_01702"/>
<name>A0A1H3G2G2_9ACTN</name>
<accession>A0A1H3G2G2</accession>
<gene>
    <name evidence="2" type="ORF">SAMN05660209_01702</name>
</gene>
<keyword evidence="3" id="KW-1185">Reference proteome</keyword>
<evidence type="ECO:0008006" key="4">
    <source>
        <dbReference type="Google" id="ProtNLM"/>
    </source>
</evidence>
<organism evidence="2 3">
    <name type="scientific">Geodermatophilus africanus</name>
    <dbReference type="NCBI Taxonomy" id="1137993"/>
    <lineage>
        <taxon>Bacteria</taxon>
        <taxon>Bacillati</taxon>
        <taxon>Actinomycetota</taxon>
        <taxon>Actinomycetes</taxon>
        <taxon>Geodermatophilales</taxon>
        <taxon>Geodermatophilaceae</taxon>
        <taxon>Geodermatophilus</taxon>
    </lineage>
</organism>
<dbReference type="AlphaFoldDB" id="A0A1H3G2G2"/>
<feature type="chain" id="PRO_5011581361" description="SipW-cognate class signal peptide" evidence="1">
    <location>
        <begin position="35"/>
        <end position="217"/>
    </location>
</feature>
<evidence type="ECO:0000313" key="3">
    <source>
        <dbReference type="Proteomes" id="UP000198921"/>
    </source>
</evidence>
<evidence type="ECO:0000313" key="2">
    <source>
        <dbReference type="EMBL" id="SDX97406.1"/>
    </source>
</evidence>
<feature type="signal peptide" evidence="1">
    <location>
        <begin position="1"/>
        <end position="34"/>
    </location>
</feature>
<dbReference type="Proteomes" id="UP000198921">
    <property type="component" value="Unassembled WGS sequence"/>
</dbReference>
<evidence type="ECO:0000256" key="1">
    <source>
        <dbReference type="SAM" id="SignalP"/>
    </source>
</evidence>
<dbReference type="EMBL" id="FNOT01000004">
    <property type="protein sequence ID" value="SDX97406.1"/>
    <property type="molecule type" value="Genomic_DNA"/>
</dbReference>